<evidence type="ECO:0000256" key="3">
    <source>
        <dbReference type="ARBA" id="ARBA00022448"/>
    </source>
</evidence>
<evidence type="ECO:0000256" key="2">
    <source>
        <dbReference type="ARBA" id="ARBA00010735"/>
    </source>
</evidence>
<keyword evidence="4" id="KW-1003">Cell membrane</keyword>
<gene>
    <name evidence="9" type="ORF">ALO_03291</name>
</gene>
<evidence type="ECO:0000256" key="4">
    <source>
        <dbReference type="ARBA" id="ARBA00022475"/>
    </source>
</evidence>
<dbReference type="PANTHER" id="PTHR34979:SF1">
    <property type="entry name" value="INNER MEMBRANE PROTEIN YGAZ"/>
    <property type="match status" value="1"/>
</dbReference>
<dbReference type="OrthoDB" id="3177005at2"/>
<dbReference type="GO" id="GO:1903785">
    <property type="term" value="P:L-valine transmembrane transport"/>
    <property type="evidence" value="ECO:0007669"/>
    <property type="project" value="TreeGrafter"/>
</dbReference>
<evidence type="ECO:0000256" key="8">
    <source>
        <dbReference type="SAM" id="Phobius"/>
    </source>
</evidence>
<keyword evidence="6 8" id="KW-1133">Transmembrane helix</keyword>
<evidence type="ECO:0000256" key="6">
    <source>
        <dbReference type="ARBA" id="ARBA00022989"/>
    </source>
</evidence>
<dbReference type="EMBL" id="AFGF01000019">
    <property type="protein sequence ID" value="EGO65288.1"/>
    <property type="molecule type" value="Genomic_DNA"/>
</dbReference>
<dbReference type="InterPro" id="IPR011606">
    <property type="entry name" value="Brnchd-chn_aa_trnsp_permease"/>
</dbReference>
<feature type="transmembrane region" description="Helical" evidence="8">
    <location>
        <begin position="217"/>
        <end position="235"/>
    </location>
</feature>
<dbReference type="eggNOG" id="COG1296">
    <property type="taxonomic scope" value="Bacteria"/>
</dbReference>
<keyword evidence="5 8" id="KW-0812">Transmembrane</keyword>
<evidence type="ECO:0000256" key="1">
    <source>
        <dbReference type="ARBA" id="ARBA00004651"/>
    </source>
</evidence>
<comment type="similarity">
    <text evidence="2">Belongs to the AzlC family.</text>
</comment>
<evidence type="ECO:0000256" key="7">
    <source>
        <dbReference type="ARBA" id="ARBA00023136"/>
    </source>
</evidence>
<dbReference type="Pfam" id="PF03591">
    <property type="entry name" value="AzlC"/>
    <property type="match status" value="1"/>
</dbReference>
<dbReference type="STRING" id="1009370.ALO_03291"/>
<reference evidence="9 10" key="1">
    <citation type="journal article" date="2011" name="EMBO J.">
        <title>Structural diversity of bacterial flagellar motors.</title>
        <authorList>
            <person name="Chen S."/>
            <person name="Beeby M."/>
            <person name="Murphy G.E."/>
            <person name="Leadbetter J.R."/>
            <person name="Hendrixson D.R."/>
            <person name="Briegel A."/>
            <person name="Li Z."/>
            <person name="Shi J."/>
            <person name="Tocheva E.I."/>
            <person name="Muller A."/>
            <person name="Dobro M.J."/>
            <person name="Jensen G.J."/>
        </authorList>
    </citation>
    <scope>NUCLEOTIDE SEQUENCE [LARGE SCALE GENOMIC DNA]</scope>
    <source>
        <strain evidence="9 10">DSM 6540</strain>
    </source>
</reference>
<comment type="caution">
    <text evidence="9">The sequence shown here is derived from an EMBL/GenBank/DDBJ whole genome shotgun (WGS) entry which is preliminary data.</text>
</comment>
<comment type="subcellular location">
    <subcellularLocation>
        <location evidence="1">Cell membrane</location>
        <topology evidence="1">Multi-pass membrane protein</topology>
    </subcellularLocation>
</comment>
<organism evidence="9 10">
    <name type="scientific">Acetonema longum DSM 6540</name>
    <dbReference type="NCBI Taxonomy" id="1009370"/>
    <lineage>
        <taxon>Bacteria</taxon>
        <taxon>Bacillati</taxon>
        <taxon>Bacillota</taxon>
        <taxon>Negativicutes</taxon>
        <taxon>Acetonemataceae</taxon>
        <taxon>Acetonema</taxon>
    </lineage>
</organism>
<feature type="transmembrane region" description="Helical" evidence="8">
    <location>
        <begin position="138"/>
        <end position="162"/>
    </location>
</feature>
<feature type="transmembrane region" description="Helical" evidence="8">
    <location>
        <begin position="193"/>
        <end position="211"/>
    </location>
</feature>
<keyword evidence="7 8" id="KW-0472">Membrane</keyword>
<evidence type="ECO:0000313" key="10">
    <source>
        <dbReference type="Proteomes" id="UP000003240"/>
    </source>
</evidence>
<name>F7NF33_9FIRM</name>
<feature type="transmembrane region" description="Helical" evidence="8">
    <location>
        <begin position="66"/>
        <end position="89"/>
    </location>
</feature>
<dbReference type="PANTHER" id="PTHR34979">
    <property type="entry name" value="INNER MEMBRANE PROTEIN YGAZ"/>
    <property type="match status" value="1"/>
</dbReference>
<accession>F7NF33</accession>
<feature type="transmembrane region" description="Helical" evidence="8">
    <location>
        <begin position="27"/>
        <end position="54"/>
    </location>
</feature>
<feature type="transmembrane region" description="Helical" evidence="8">
    <location>
        <begin position="168"/>
        <end position="186"/>
    </location>
</feature>
<evidence type="ECO:0000313" key="9">
    <source>
        <dbReference type="EMBL" id="EGO65288.1"/>
    </source>
</evidence>
<evidence type="ECO:0000256" key="5">
    <source>
        <dbReference type="ARBA" id="ARBA00022692"/>
    </source>
</evidence>
<proteinExistence type="inferred from homology"/>
<keyword evidence="10" id="KW-1185">Reference proteome</keyword>
<keyword evidence="3" id="KW-0813">Transport</keyword>
<dbReference type="GO" id="GO:0005886">
    <property type="term" value="C:plasma membrane"/>
    <property type="evidence" value="ECO:0007669"/>
    <property type="project" value="UniProtKB-SubCell"/>
</dbReference>
<dbReference type="AlphaFoldDB" id="F7NF33"/>
<protein>
    <submittedName>
        <fullName evidence="9">Putative branched-chain amino acid transport protein AzlC</fullName>
    </submittedName>
</protein>
<dbReference type="Proteomes" id="UP000003240">
    <property type="component" value="Unassembled WGS sequence"/>
</dbReference>
<dbReference type="RefSeq" id="WP_004092798.1">
    <property type="nucleotide sequence ID" value="NZ_AFGF01000019.1"/>
</dbReference>
<sequence>MNQTASIASVTSLSAEYWQGVRDGLPVVLGVAPFGLICGVMGLTAGLTGIETLLMSLLVFAGASQFIGIAMIGGGAAWGIIIFTTLLVNLRHLLMGASLAKYLLPLSKTWQSVLSFILTDESYALVQDRIAKAGYSPWYQLGVSSVLYAAWAVATVAGVLAGQYIPDPLAWGLDFAMPATFLGMLVPRLADRNSLIVFLAAAAAAVAGVLYLPGKWYIILTCLVAGVTGGLLTGGEQDAD</sequence>